<dbReference type="GO" id="GO:0005856">
    <property type="term" value="C:cytoskeleton"/>
    <property type="evidence" value="ECO:0007669"/>
    <property type="project" value="UniProtKB-SubCell"/>
</dbReference>
<feature type="region of interest" description="Disordered" evidence="7">
    <location>
        <begin position="218"/>
        <end position="252"/>
    </location>
</feature>
<evidence type="ECO:0000313" key="10">
    <source>
        <dbReference type="Proteomes" id="UP000606274"/>
    </source>
</evidence>
<dbReference type="InterPro" id="IPR048491">
    <property type="entry name" value="XMAP215_CLASP_TOG"/>
</dbReference>
<organism evidence="9 10">
    <name type="scientific">Silurus meridionalis</name>
    <name type="common">Southern catfish</name>
    <name type="synonym">Silurus soldatovi meridionalis</name>
    <dbReference type="NCBI Taxonomy" id="175797"/>
    <lineage>
        <taxon>Eukaryota</taxon>
        <taxon>Metazoa</taxon>
        <taxon>Chordata</taxon>
        <taxon>Craniata</taxon>
        <taxon>Vertebrata</taxon>
        <taxon>Euteleostomi</taxon>
        <taxon>Actinopterygii</taxon>
        <taxon>Neopterygii</taxon>
        <taxon>Teleostei</taxon>
        <taxon>Ostariophysi</taxon>
        <taxon>Siluriformes</taxon>
        <taxon>Siluridae</taxon>
        <taxon>Silurus</taxon>
    </lineage>
</organism>
<accession>A0A8T0BAA2</accession>
<evidence type="ECO:0000256" key="7">
    <source>
        <dbReference type="SAM" id="MobiDB-lite"/>
    </source>
</evidence>
<dbReference type="SMART" id="SM01349">
    <property type="entry name" value="TOG"/>
    <property type="match status" value="1"/>
</dbReference>
<feature type="compositionally biased region" description="Pro residues" evidence="7">
    <location>
        <begin position="230"/>
        <end position="241"/>
    </location>
</feature>
<proteinExistence type="inferred from homology"/>
<dbReference type="GO" id="GO:0061863">
    <property type="term" value="F:microtubule plus end polymerase"/>
    <property type="evidence" value="ECO:0007669"/>
    <property type="project" value="InterPro"/>
</dbReference>
<keyword evidence="10" id="KW-1185">Reference proteome</keyword>
<dbReference type="GO" id="GO:0007051">
    <property type="term" value="P:spindle organization"/>
    <property type="evidence" value="ECO:0007669"/>
    <property type="project" value="InterPro"/>
</dbReference>
<keyword evidence="3" id="KW-0677">Repeat</keyword>
<dbReference type="GO" id="GO:0051010">
    <property type="term" value="F:microtubule plus-end binding"/>
    <property type="evidence" value="ECO:0007669"/>
    <property type="project" value="InterPro"/>
</dbReference>
<dbReference type="InterPro" id="IPR016024">
    <property type="entry name" value="ARM-type_fold"/>
</dbReference>
<dbReference type="SUPFAM" id="SSF48371">
    <property type="entry name" value="ARM repeat"/>
    <property type="match status" value="1"/>
</dbReference>
<dbReference type="InterPro" id="IPR021133">
    <property type="entry name" value="HEAT_type_2"/>
</dbReference>
<dbReference type="GO" id="GO:0046785">
    <property type="term" value="P:microtubule polymerization"/>
    <property type="evidence" value="ECO:0007669"/>
    <property type="project" value="InterPro"/>
</dbReference>
<dbReference type="Pfam" id="PF21041">
    <property type="entry name" value="XMAP215_CLASP_TOG"/>
    <property type="match status" value="1"/>
</dbReference>
<evidence type="ECO:0000259" key="8">
    <source>
        <dbReference type="SMART" id="SM01349"/>
    </source>
</evidence>
<evidence type="ECO:0000256" key="6">
    <source>
        <dbReference type="PROSITE-ProRule" id="PRU00103"/>
    </source>
</evidence>
<dbReference type="PANTHER" id="PTHR12609">
    <property type="entry name" value="MICROTUBULE ASSOCIATED PROTEIN XMAP215"/>
    <property type="match status" value="1"/>
</dbReference>
<reference evidence="9" key="1">
    <citation type="submission" date="2020-08" db="EMBL/GenBank/DDBJ databases">
        <title>Chromosome-level assembly of Southern catfish (Silurus meridionalis) provides insights into visual adaptation to the nocturnal and benthic lifestyles.</title>
        <authorList>
            <person name="Zhang Y."/>
            <person name="Wang D."/>
            <person name="Peng Z."/>
        </authorList>
    </citation>
    <scope>NUCLEOTIDE SEQUENCE</scope>
    <source>
        <strain evidence="9">SWU-2019-XX</strain>
        <tissue evidence="9">Muscle</tissue>
    </source>
</reference>
<dbReference type="Gene3D" id="1.25.10.10">
    <property type="entry name" value="Leucine-rich Repeat Variant"/>
    <property type="match status" value="1"/>
</dbReference>
<sequence length="314" mass="34268">MTGIVHHYHRFGGRGYRQRVYVERIQPLEQYTTEELYARFCSGNADIKYIADLVRPKLSTENMKKSQSVCGGTGRGVQLILGTVGEVVSGVVCKVFNQPKARAKELGLDICLMYVEIEKGDVVQEEILKGLDNKNLKIALACVEVLRRALRSFRHCTPTTLPKSLLKPLCVALLKQANDSAPVVRDAAFEALGTVLQVVGERAIKECAEKVELPGGKKAAGQVKEKNAPKAPPAAPAPDKPSAPAKKTPAAAATKAMELMDKEEMPCSCLDFGQETWLKKNFQVVSMALAQNPKNQAEALNWLCDAIKEFGFAG</sequence>
<comment type="subcellular location">
    <subcellularLocation>
        <location evidence="1">Cytoplasm</location>
        <location evidence="1">Cytoskeleton</location>
    </subcellularLocation>
</comment>
<feature type="compositionally biased region" description="Low complexity" evidence="7">
    <location>
        <begin position="242"/>
        <end position="252"/>
    </location>
</feature>
<keyword evidence="2" id="KW-0963">Cytoplasm</keyword>
<dbReference type="InterPro" id="IPR034085">
    <property type="entry name" value="TOG"/>
</dbReference>
<dbReference type="EMBL" id="JABFDY010000009">
    <property type="protein sequence ID" value="KAF7703569.1"/>
    <property type="molecule type" value="Genomic_DNA"/>
</dbReference>
<evidence type="ECO:0000256" key="5">
    <source>
        <dbReference type="ARBA" id="ARBA00025722"/>
    </source>
</evidence>
<dbReference type="AlphaFoldDB" id="A0A8T0BAA2"/>
<dbReference type="InterPro" id="IPR011989">
    <property type="entry name" value="ARM-like"/>
</dbReference>
<protein>
    <recommendedName>
        <fullName evidence="8">TOG domain-containing protein</fullName>
    </recommendedName>
</protein>
<evidence type="ECO:0000256" key="3">
    <source>
        <dbReference type="ARBA" id="ARBA00022737"/>
    </source>
</evidence>
<feature type="repeat" description="HEAT" evidence="6">
    <location>
        <begin position="166"/>
        <end position="206"/>
    </location>
</feature>
<gene>
    <name evidence="9" type="ORF">HF521_022576</name>
</gene>
<keyword evidence="4" id="KW-0206">Cytoskeleton</keyword>
<dbReference type="GO" id="GO:0030951">
    <property type="term" value="P:establishment or maintenance of microtubule cytoskeleton polarity"/>
    <property type="evidence" value="ECO:0007669"/>
    <property type="project" value="InterPro"/>
</dbReference>
<dbReference type="Proteomes" id="UP000606274">
    <property type="component" value="Unassembled WGS sequence"/>
</dbReference>
<dbReference type="InterPro" id="IPR045110">
    <property type="entry name" value="XMAP215"/>
</dbReference>
<comment type="similarity">
    <text evidence="5">Belongs to the TOG/XMAP215 family.</text>
</comment>
<evidence type="ECO:0000256" key="4">
    <source>
        <dbReference type="ARBA" id="ARBA00023212"/>
    </source>
</evidence>
<evidence type="ECO:0000256" key="1">
    <source>
        <dbReference type="ARBA" id="ARBA00004245"/>
    </source>
</evidence>
<dbReference type="PROSITE" id="PS50077">
    <property type="entry name" value="HEAT_REPEAT"/>
    <property type="match status" value="1"/>
</dbReference>
<name>A0A8T0BAA2_SILME</name>
<comment type="caution">
    <text evidence="9">The sequence shown here is derived from an EMBL/GenBank/DDBJ whole genome shotgun (WGS) entry which is preliminary data.</text>
</comment>
<evidence type="ECO:0000313" key="9">
    <source>
        <dbReference type="EMBL" id="KAF7703569.1"/>
    </source>
</evidence>
<evidence type="ECO:0000256" key="2">
    <source>
        <dbReference type="ARBA" id="ARBA00022490"/>
    </source>
</evidence>
<feature type="domain" description="TOG" evidence="8">
    <location>
        <begin position="20"/>
        <end position="233"/>
    </location>
</feature>